<dbReference type="PROSITE" id="PS51318">
    <property type="entry name" value="TAT"/>
    <property type="match status" value="1"/>
</dbReference>
<dbReference type="InterPro" id="IPR029052">
    <property type="entry name" value="Metallo-depent_PP-like"/>
</dbReference>
<sequence length="308" mass="33699">MPRPLSVPPNFASPAVPVNRRQFLRRAGKVLAVGSLGAAAYAWRLEPQWIEVVERPMPIAGLPGRLEGKTLVQLSDLHVGPVVDQRYLERAMGIVESMSPDVIVVTGDLMTCDGPEYAQRAADTVSLLRPDRRPVIAIPGNHDYGHGSKNPVPAEALGDALQQHGVRWLLNQCEEVHGLQVAGTDDLWARRIRVRETLGLLDRNQASIVLTHNPDGLDLPAAEWDGYRGWVLCGHTHGGQLRLPGYGVVFAPIKNKRYCTGLVDLGDGRVLYVNRGLGYKARVRLGSRPEITRFHLTGKTPPPGEPSA</sequence>
<dbReference type="GO" id="GO:0016020">
    <property type="term" value="C:membrane"/>
    <property type="evidence" value="ECO:0007669"/>
    <property type="project" value="GOC"/>
</dbReference>
<gene>
    <name evidence="4" type="ORF">Pla175_43050</name>
</gene>
<dbReference type="SUPFAM" id="SSF56300">
    <property type="entry name" value="Metallo-dependent phosphatases"/>
    <property type="match status" value="1"/>
</dbReference>
<evidence type="ECO:0000256" key="1">
    <source>
        <dbReference type="ARBA" id="ARBA00022723"/>
    </source>
</evidence>
<evidence type="ECO:0000313" key="4">
    <source>
        <dbReference type="EMBL" id="QDU90892.1"/>
    </source>
</evidence>
<dbReference type="InterPro" id="IPR004843">
    <property type="entry name" value="Calcineurin-like_PHP"/>
</dbReference>
<dbReference type="RefSeq" id="WP_145290274.1">
    <property type="nucleotide sequence ID" value="NZ_CP036291.1"/>
</dbReference>
<accession>A0A518DHH3</accession>
<dbReference type="GO" id="GO:0008758">
    <property type="term" value="F:UDP-2,3-diacylglucosamine hydrolase activity"/>
    <property type="evidence" value="ECO:0007669"/>
    <property type="project" value="TreeGrafter"/>
</dbReference>
<keyword evidence="2 4" id="KW-0378">Hydrolase</keyword>
<dbReference type="GO" id="GO:0046872">
    <property type="term" value="F:metal ion binding"/>
    <property type="evidence" value="ECO:0007669"/>
    <property type="project" value="UniProtKB-KW"/>
</dbReference>
<keyword evidence="1" id="KW-0479">Metal-binding</keyword>
<dbReference type="KEGG" id="pnd:Pla175_43050"/>
<dbReference type="EMBL" id="CP036291">
    <property type="protein sequence ID" value="QDU90892.1"/>
    <property type="molecule type" value="Genomic_DNA"/>
</dbReference>
<dbReference type="Proteomes" id="UP000317429">
    <property type="component" value="Chromosome"/>
</dbReference>
<protein>
    <submittedName>
        <fullName evidence="4">Putative metallophosphoesterase</fullName>
        <ecNumber evidence="4">3.1.-.-</ecNumber>
    </submittedName>
</protein>
<dbReference type="Gene3D" id="3.60.21.10">
    <property type="match status" value="1"/>
</dbReference>
<dbReference type="AlphaFoldDB" id="A0A518DHH3"/>
<dbReference type="Pfam" id="PF00149">
    <property type="entry name" value="Metallophos"/>
    <property type="match status" value="1"/>
</dbReference>
<name>A0A518DHH3_9BACT</name>
<dbReference type="InterPro" id="IPR006311">
    <property type="entry name" value="TAT_signal"/>
</dbReference>
<feature type="domain" description="Calcineurin-like phosphoesterase" evidence="3">
    <location>
        <begin position="71"/>
        <end position="238"/>
    </location>
</feature>
<dbReference type="GO" id="GO:0009245">
    <property type="term" value="P:lipid A biosynthetic process"/>
    <property type="evidence" value="ECO:0007669"/>
    <property type="project" value="TreeGrafter"/>
</dbReference>
<dbReference type="PANTHER" id="PTHR31302:SF31">
    <property type="entry name" value="PHOSPHODIESTERASE YAEI"/>
    <property type="match status" value="1"/>
</dbReference>
<evidence type="ECO:0000259" key="3">
    <source>
        <dbReference type="Pfam" id="PF00149"/>
    </source>
</evidence>
<dbReference type="PANTHER" id="PTHR31302">
    <property type="entry name" value="TRANSMEMBRANE PROTEIN WITH METALLOPHOSPHOESTERASE DOMAIN-RELATED"/>
    <property type="match status" value="1"/>
</dbReference>
<evidence type="ECO:0000256" key="2">
    <source>
        <dbReference type="ARBA" id="ARBA00022801"/>
    </source>
</evidence>
<dbReference type="EC" id="3.1.-.-" evidence="4"/>
<dbReference type="InterPro" id="IPR051158">
    <property type="entry name" value="Metallophosphoesterase_sf"/>
</dbReference>
<reference evidence="4 5" key="1">
    <citation type="submission" date="2019-02" db="EMBL/GenBank/DDBJ databases">
        <title>Deep-cultivation of Planctomycetes and their phenomic and genomic characterization uncovers novel biology.</title>
        <authorList>
            <person name="Wiegand S."/>
            <person name="Jogler M."/>
            <person name="Boedeker C."/>
            <person name="Pinto D."/>
            <person name="Vollmers J."/>
            <person name="Rivas-Marin E."/>
            <person name="Kohn T."/>
            <person name="Peeters S.H."/>
            <person name="Heuer A."/>
            <person name="Rast P."/>
            <person name="Oberbeckmann S."/>
            <person name="Bunk B."/>
            <person name="Jeske O."/>
            <person name="Meyerdierks A."/>
            <person name="Storesund J.E."/>
            <person name="Kallscheuer N."/>
            <person name="Luecker S."/>
            <person name="Lage O.M."/>
            <person name="Pohl T."/>
            <person name="Merkel B.J."/>
            <person name="Hornburger P."/>
            <person name="Mueller R.-W."/>
            <person name="Bruemmer F."/>
            <person name="Labrenz M."/>
            <person name="Spormann A.M."/>
            <person name="Op den Camp H."/>
            <person name="Overmann J."/>
            <person name="Amann R."/>
            <person name="Jetten M.S.M."/>
            <person name="Mascher T."/>
            <person name="Medema M.H."/>
            <person name="Devos D.P."/>
            <person name="Kaster A.-K."/>
            <person name="Ovreas L."/>
            <person name="Rohde M."/>
            <person name="Galperin M.Y."/>
            <person name="Jogler C."/>
        </authorList>
    </citation>
    <scope>NUCLEOTIDE SEQUENCE [LARGE SCALE GENOMIC DNA]</scope>
    <source>
        <strain evidence="4 5">Pla175</strain>
    </source>
</reference>
<organism evidence="4 5">
    <name type="scientific">Pirellulimonas nuda</name>
    <dbReference type="NCBI Taxonomy" id="2528009"/>
    <lineage>
        <taxon>Bacteria</taxon>
        <taxon>Pseudomonadati</taxon>
        <taxon>Planctomycetota</taxon>
        <taxon>Planctomycetia</taxon>
        <taxon>Pirellulales</taxon>
        <taxon>Lacipirellulaceae</taxon>
        <taxon>Pirellulimonas</taxon>
    </lineage>
</organism>
<keyword evidence="5" id="KW-1185">Reference proteome</keyword>
<dbReference type="OrthoDB" id="9780884at2"/>
<evidence type="ECO:0000313" key="5">
    <source>
        <dbReference type="Proteomes" id="UP000317429"/>
    </source>
</evidence>
<proteinExistence type="predicted"/>
<dbReference type="CDD" id="cd07385">
    <property type="entry name" value="MPP_YkuE_C"/>
    <property type="match status" value="1"/>
</dbReference>